<dbReference type="EMBL" id="SXCS01000006">
    <property type="protein sequence ID" value="NFR62133.1"/>
    <property type="molecule type" value="Genomic_DNA"/>
</dbReference>
<evidence type="ECO:0000313" key="5">
    <source>
        <dbReference type="Proteomes" id="UP000486601"/>
    </source>
</evidence>
<dbReference type="RefSeq" id="WP_003491589.1">
    <property type="nucleotide sequence ID" value="NZ_CP009225.1"/>
</dbReference>
<accession>A0A7X5SXD1</accession>
<name>A0A7X5SXD1_CLOSG</name>
<proteinExistence type="predicted"/>
<dbReference type="Pfam" id="PF12650">
    <property type="entry name" value="DUF3784"/>
    <property type="match status" value="1"/>
</dbReference>
<evidence type="ECO:0000313" key="3">
    <source>
        <dbReference type="EMBL" id="NFR62133.1"/>
    </source>
</evidence>
<protein>
    <submittedName>
        <fullName evidence="3">DUF3784 domain-containing protein</fullName>
    </submittedName>
</protein>
<keyword evidence="1" id="KW-0472">Membrane</keyword>
<organism evidence="3 5">
    <name type="scientific">Clostridium sporogenes</name>
    <dbReference type="NCBI Taxonomy" id="1509"/>
    <lineage>
        <taxon>Bacteria</taxon>
        <taxon>Bacillati</taxon>
        <taxon>Bacillota</taxon>
        <taxon>Clostridia</taxon>
        <taxon>Eubacteriales</taxon>
        <taxon>Clostridiaceae</taxon>
        <taxon>Clostridium</taxon>
    </lineage>
</organism>
<evidence type="ECO:0000313" key="2">
    <source>
        <dbReference type="EMBL" id="AKC64179.1"/>
    </source>
</evidence>
<keyword evidence="1" id="KW-0812">Transmembrane</keyword>
<reference evidence="3 5" key="3">
    <citation type="submission" date="2019-04" db="EMBL/GenBank/DDBJ databases">
        <title>Genome sequencing of Clostridium botulinum Groups I-IV and Clostridium butyricum.</title>
        <authorList>
            <person name="Brunt J."/>
            <person name="Van Vliet A.H.M."/>
            <person name="Stringer S.C."/>
            <person name="Carter A.T."/>
            <person name="Peck M.W."/>
        </authorList>
    </citation>
    <scope>NUCLEOTIDE SEQUENCE [LARGE SCALE GENOMIC DNA]</scope>
    <source>
        <strain evidence="3 5">IFR 18/108</strain>
    </source>
</reference>
<evidence type="ECO:0000256" key="1">
    <source>
        <dbReference type="SAM" id="Phobius"/>
    </source>
</evidence>
<reference evidence="2 4" key="2">
    <citation type="journal article" date="2015" name="PLoS ONE">
        <title>A universal mariner transposon system for forward genetic studies in the genus clostridium.</title>
        <authorList>
            <person name="Zhang Y."/>
            <person name="Grosse-Honebrink A."/>
            <person name="Minton N.P."/>
        </authorList>
    </citation>
    <scope>NUCLEOTIDE SEQUENCE [LARGE SCALE GENOMIC DNA]</scope>
    <source>
        <strain evidence="2 4">NCIMB 10696</strain>
    </source>
</reference>
<evidence type="ECO:0000313" key="4">
    <source>
        <dbReference type="Proteomes" id="UP000033052"/>
    </source>
</evidence>
<feature type="transmembrane region" description="Helical" evidence="1">
    <location>
        <begin position="73"/>
        <end position="91"/>
    </location>
</feature>
<dbReference type="EMBL" id="CP009225">
    <property type="protein sequence ID" value="AKC64179.1"/>
    <property type="molecule type" value="Genomic_DNA"/>
</dbReference>
<reference evidence="2" key="1">
    <citation type="submission" date="2014-08" db="EMBL/GenBank/DDBJ databases">
        <authorList>
            <person name="Kubiak A."/>
            <person name="Poehlein A."/>
            <person name="Daniel R."/>
            <person name="Minton N.P."/>
        </authorList>
    </citation>
    <scope>NUCLEOTIDE SEQUENCE</scope>
    <source>
        <strain evidence="2">NCIMB 10696</strain>
    </source>
</reference>
<dbReference type="Proteomes" id="UP000486601">
    <property type="component" value="Unassembled WGS sequence"/>
</dbReference>
<feature type="transmembrane region" description="Helical" evidence="1">
    <location>
        <begin position="6"/>
        <end position="25"/>
    </location>
</feature>
<feature type="transmembrane region" description="Helical" evidence="1">
    <location>
        <begin position="46"/>
        <end position="67"/>
    </location>
</feature>
<gene>
    <name evidence="2" type="ORF">CLSPO_c34890</name>
    <name evidence="3" type="ORF">FDF70_11725</name>
</gene>
<dbReference type="InterPro" id="IPR017259">
    <property type="entry name" value="UCP037672"/>
</dbReference>
<dbReference type="GeneID" id="92940107"/>
<dbReference type="AlphaFoldDB" id="A0A7X5SXD1"/>
<dbReference type="Proteomes" id="UP000033052">
    <property type="component" value="Chromosome"/>
</dbReference>
<dbReference type="KEGG" id="cld:CLSPO_c34890"/>
<keyword evidence="1" id="KW-1133">Transmembrane helix</keyword>
<sequence>MIILLILSVIFGIMSISLLLGKGSWLISGYNTANEEEKGKYNEKKLCRTIGIMLLLIAIATGLLAIVNNKQFVIGYTVFVVVNVIVSIIYSNTSCRNK</sequence>